<dbReference type="InterPro" id="IPR001173">
    <property type="entry name" value="Glyco_trans_2-like"/>
</dbReference>
<dbReference type="GO" id="GO:0004582">
    <property type="term" value="F:dolichyl-phosphate beta-D-mannosyltransferase activity"/>
    <property type="evidence" value="ECO:0007669"/>
    <property type="project" value="UniProtKB-EC"/>
</dbReference>
<evidence type="ECO:0000256" key="2">
    <source>
        <dbReference type="ARBA" id="ARBA00022676"/>
    </source>
</evidence>
<sequence length="241" mass="25704">MVVVPTYDEAGNVVELLQRLRAAVPYADILVVDDASPDGTGSMAEAVGRDLGQVTVLHRTAKEGLGPAYKAGFARALGDGYEVVVQMDADLSHDPDALPTLLAPLDAGAADIVIGSRYVAGGAIPAWPWHRRALSRFGNRYATTALGIHARDITSGYRAYLAPALVALDVQSVRSDGYGFMIELAHRAARSGVRVTEVPITFADRVRGQSKMSARIIGEALLLVSWWGARDRAGARLARGR</sequence>
<protein>
    <submittedName>
        <fullName evidence="5">Dolichol-phosphate mannosyltransferase in lipid-linked oligosaccharide synthesis cluster</fullName>
        <ecNumber evidence="5">2.4.1.83</ecNumber>
    </submittedName>
</protein>
<dbReference type="SUPFAM" id="SSF53448">
    <property type="entry name" value="Nucleotide-diphospho-sugar transferases"/>
    <property type="match status" value="1"/>
</dbReference>
<dbReference type="GO" id="GO:0009247">
    <property type="term" value="P:glycolipid biosynthetic process"/>
    <property type="evidence" value="ECO:0007669"/>
    <property type="project" value="TreeGrafter"/>
</dbReference>
<dbReference type="FunFam" id="3.90.550.10:FF:000122">
    <property type="entry name" value="Dolichol-phosphate mannosyltransferase subunit 1"/>
    <property type="match status" value="1"/>
</dbReference>
<evidence type="ECO:0000259" key="4">
    <source>
        <dbReference type="Pfam" id="PF00535"/>
    </source>
</evidence>
<dbReference type="InterPro" id="IPR029044">
    <property type="entry name" value="Nucleotide-diphossugar_trans"/>
</dbReference>
<dbReference type="Gene3D" id="3.90.550.10">
    <property type="entry name" value="Spore Coat Polysaccharide Biosynthesis Protein SpsA, Chain A"/>
    <property type="match status" value="1"/>
</dbReference>
<keyword evidence="3 5" id="KW-0808">Transferase</keyword>
<dbReference type="EC" id="2.4.1.83" evidence="5"/>
<evidence type="ECO:0000313" key="5">
    <source>
        <dbReference type="EMBL" id="CAA9231765.1"/>
    </source>
</evidence>
<keyword evidence="2 5" id="KW-0328">Glycosyltransferase</keyword>
<dbReference type="Pfam" id="PF00535">
    <property type="entry name" value="Glycos_transf_2"/>
    <property type="match status" value="1"/>
</dbReference>
<dbReference type="GO" id="GO:0016020">
    <property type="term" value="C:membrane"/>
    <property type="evidence" value="ECO:0007669"/>
    <property type="project" value="GOC"/>
</dbReference>
<dbReference type="CDD" id="cd06442">
    <property type="entry name" value="DPM1_like"/>
    <property type="match status" value="1"/>
</dbReference>
<reference evidence="5" key="1">
    <citation type="submission" date="2020-02" db="EMBL/GenBank/DDBJ databases">
        <authorList>
            <person name="Meier V. D."/>
        </authorList>
    </citation>
    <scope>NUCLEOTIDE SEQUENCE</scope>
    <source>
        <strain evidence="5">AVDCRST_MAG20</strain>
    </source>
</reference>
<organism evidence="5">
    <name type="scientific">uncultured Acidimicrobiales bacterium</name>
    <dbReference type="NCBI Taxonomy" id="310071"/>
    <lineage>
        <taxon>Bacteria</taxon>
        <taxon>Bacillati</taxon>
        <taxon>Actinomycetota</taxon>
        <taxon>Acidimicrobiia</taxon>
        <taxon>Acidimicrobiales</taxon>
        <taxon>environmental samples</taxon>
    </lineage>
</organism>
<comment type="similarity">
    <text evidence="1">Belongs to the glycosyltransferase 2 family.</text>
</comment>
<dbReference type="EMBL" id="CADCSY010000053">
    <property type="protein sequence ID" value="CAA9231765.1"/>
    <property type="molecule type" value="Genomic_DNA"/>
</dbReference>
<dbReference type="PANTHER" id="PTHR43398:SF1">
    <property type="entry name" value="DOLICHOL-PHOSPHATE MANNOSYLTRANSFERASE SUBUNIT 1"/>
    <property type="match status" value="1"/>
</dbReference>
<proteinExistence type="inferred from homology"/>
<evidence type="ECO:0000256" key="1">
    <source>
        <dbReference type="ARBA" id="ARBA00006739"/>
    </source>
</evidence>
<dbReference type="InterPro" id="IPR039528">
    <property type="entry name" value="DPM1-like"/>
</dbReference>
<evidence type="ECO:0000256" key="3">
    <source>
        <dbReference type="ARBA" id="ARBA00022679"/>
    </source>
</evidence>
<dbReference type="AlphaFoldDB" id="A0A6J4HRZ5"/>
<feature type="domain" description="Glycosyltransferase 2-like" evidence="4">
    <location>
        <begin position="2"/>
        <end position="164"/>
    </location>
</feature>
<dbReference type="PANTHER" id="PTHR43398">
    <property type="entry name" value="DOLICHOL-PHOSPHATE MANNOSYLTRANSFERASE SUBUNIT 1"/>
    <property type="match status" value="1"/>
</dbReference>
<accession>A0A6J4HRZ5</accession>
<gene>
    <name evidence="5" type="ORF">AVDCRST_MAG20-1262</name>
</gene>
<name>A0A6J4HRZ5_9ACTN</name>